<sequence>MNSWLLRIKNWQIFLIYIIGSNVGKLLLKQPEFAEWVFAVLLISYVGWYVLVGNTLYRYLPRNATYSMTWFTVDAFIVVVSYAAFVFIFDGDFESNGLVALPAFYIFFAIAHLFWFPAAALVSIENQKEATFSQYAGTAIQLFFWPIGIWFVQPRLNKLSQQAQEPSE</sequence>
<dbReference type="EMBL" id="JABBGH010000002">
    <property type="protein sequence ID" value="NML66747.1"/>
    <property type="molecule type" value="Genomic_DNA"/>
</dbReference>
<feature type="transmembrane region" description="Helical" evidence="1">
    <location>
        <begin position="135"/>
        <end position="152"/>
    </location>
</feature>
<dbReference type="RefSeq" id="WP_169532370.1">
    <property type="nucleotide sequence ID" value="NZ_JABBGH010000002.1"/>
</dbReference>
<keyword evidence="3" id="KW-1185">Reference proteome</keyword>
<feature type="transmembrane region" description="Helical" evidence="1">
    <location>
        <begin position="69"/>
        <end position="89"/>
    </location>
</feature>
<feature type="transmembrane region" description="Helical" evidence="1">
    <location>
        <begin position="12"/>
        <end position="30"/>
    </location>
</feature>
<gene>
    <name evidence="2" type="ORF">HHL22_16185</name>
</gene>
<reference evidence="2 3" key="1">
    <citation type="submission" date="2020-04" db="EMBL/GenBank/DDBJ databases">
        <title>Hymenobacter polaris sp. nov., isolated from Arctic soil.</title>
        <authorList>
            <person name="Dahal R.H."/>
        </authorList>
    </citation>
    <scope>NUCLEOTIDE SEQUENCE [LARGE SCALE GENOMIC DNA]</scope>
    <source>
        <strain evidence="2 3">RP-2-7</strain>
    </source>
</reference>
<comment type="caution">
    <text evidence="2">The sequence shown here is derived from an EMBL/GenBank/DDBJ whole genome shotgun (WGS) entry which is preliminary data.</text>
</comment>
<evidence type="ECO:0000313" key="3">
    <source>
        <dbReference type="Proteomes" id="UP000559626"/>
    </source>
</evidence>
<keyword evidence="1" id="KW-0812">Transmembrane</keyword>
<dbReference type="Proteomes" id="UP000559626">
    <property type="component" value="Unassembled WGS sequence"/>
</dbReference>
<evidence type="ECO:0000313" key="2">
    <source>
        <dbReference type="EMBL" id="NML66747.1"/>
    </source>
</evidence>
<evidence type="ECO:0000256" key="1">
    <source>
        <dbReference type="SAM" id="Phobius"/>
    </source>
</evidence>
<protein>
    <submittedName>
        <fullName evidence="2">Uncharacterized protein</fullName>
    </submittedName>
</protein>
<keyword evidence="1" id="KW-0472">Membrane</keyword>
<feature type="transmembrane region" description="Helical" evidence="1">
    <location>
        <begin position="36"/>
        <end position="57"/>
    </location>
</feature>
<keyword evidence="1" id="KW-1133">Transmembrane helix</keyword>
<feature type="transmembrane region" description="Helical" evidence="1">
    <location>
        <begin position="101"/>
        <end position="123"/>
    </location>
</feature>
<organism evidence="2 3">
    <name type="scientific">Hymenobacter polaris</name>
    <dbReference type="NCBI Taxonomy" id="2682546"/>
    <lineage>
        <taxon>Bacteria</taxon>
        <taxon>Pseudomonadati</taxon>
        <taxon>Bacteroidota</taxon>
        <taxon>Cytophagia</taxon>
        <taxon>Cytophagales</taxon>
        <taxon>Hymenobacteraceae</taxon>
        <taxon>Hymenobacter</taxon>
    </lineage>
</organism>
<proteinExistence type="predicted"/>
<accession>A0A7Y0FNA4</accession>
<name>A0A7Y0FNA4_9BACT</name>
<dbReference type="AlphaFoldDB" id="A0A7Y0FNA4"/>